<organism evidence="12 13">
    <name type="scientific">Cnuella takakiae</name>
    <dbReference type="NCBI Taxonomy" id="1302690"/>
    <lineage>
        <taxon>Bacteria</taxon>
        <taxon>Pseudomonadati</taxon>
        <taxon>Bacteroidota</taxon>
        <taxon>Chitinophagia</taxon>
        <taxon>Chitinophagales</taxon>
        <taxon>Chitinophagaceae</taxon>
        <taxon>Cnuella</taxon>
    </lineage>
</organism>
<dbReference type="CDD" id="cd21159">
    <property type="entry name" value="XendoU"/>
    <property type="match status" value="1"/>
</dbReference>
<keyword evidence="13" id="KW-1185">Reference proteome</keyword>
<reference evidence="12 13" key="1">
    <citation type="submission" date="2016-11" db="EMBL/GenBank/DDBJ databases">
        <authorList>
            <person name="Jaros S."/>
            <person name="Januszkiewicz K."/>
            <person name="Wedrychowicz H."/>
        </authorList>
    </citation>
    <scope>NUCLEOTIDE SEQUENCE [LARGE SCALE GENOMIC DNA]</scope>
    <source>
        <strain evidence="12 13">DSM 26897</strain>
    </source>
</reference>
<dbReference type="InterPro" id="IPR039787">
    <property type="entry name" value="ENDOU"/>
</dbReference>
<dbReference type="OrthoDB" id="291334at2"/>
<protein>
    <submittedName>
        <fullName evidence="12">Poly(U)-specific endoribonuclease</fullName>
    </submittedName>
</protein>
<keyword evidence="5" id="KW-0479">Metal-binding</keyword>
<dbReference type="PROSITE" id="PS51959">
    <property type="entry name" value="ENDOU"/>
    <property type="match status" value="1"/>
</dbReference>
<keyword evidence="6" id="KW-0255">Endonuclease</keyword>
<dbReference type="SUPFAM" id="SSF142877">
    <property type="entry name" value="EndoU-like"/>
    <property type="match status" value="1"/>
</dbReference>
<keyword evidence="10" id="KW-0456">Lyase</keyword>
<evidence type="ECO:0000313" key="12">
    <source>
        <dbReference type="EMBL" id="SHF53812.1"/>
    </source>
</evidence>
<comment type="subunit">
    <text evidence="3">Monomer.</text>
</comment>
<dbReference type="GO" id="GO:0003723">
    <property type="term" value="F:RNA binding"/>
    <property type="evidence" value="ECO:0007669"/>
    <property type="project" value="UniProtKB-KW"/>
</dbReference>
<evidence type="ECO:0000256" key="8">
    <source>
        <dbReference type="ARBA" id="ARBA00022884"/>
    </source>
</evidence>
<keyword evidence="7" id="KW-0378">Hydrolase</keyword>
<dbReference type="AlphaFoldDB" id="A0A1M5CHD7"/>
<feature type="domain" description="EndoU" evidence="11">
    <location>
        <begin position="1"/>
        <end position="309"/>
    </location>
</feature>
<evidence type="ECO:0000256" key="5">
    <source>
        <dbReference type="ARBA" id="ARBA00022723"/>
    </source>
</evidence>
<comment type="similarity">
    <text evidence="2">Belongs to the ENDOU family.</text>
</comment>
<dbReference type="GO" id="GO:0016787">
    <property type="term" value="F:hydrolase activity"/>
    <property type="evidence" value="ECO:0007669"/>
    <property type="project" value="UniProtKB-KW"/>
</dbReference>
<dbReference type="EMBL" id="FQUO01000009">
    <property type="protein sequence ID" value="SHF53812.1"/>
    <property type="molecule type" value="Genomic_DNA"/>
</dbReference>
<dbReference type="PANTHER" id="PTHR12439">
    <property type="entry name" value="PLACENTAL PROTEIN 11-RELATED"/>
    <property type="match status" value="1"/>
</dbReference>
<evidence type="ECO:0000256" key="6">
    <source>
        <dbReference type="ARBA" id="ARBA00022759"/>
    </source>
</evidence>
<dbReference type="Proteomes" id="UP000184368">
    <property type="component" value="Unassembled WGS sequence"/>
</dbReference>
<keyword evidence="4" id="KW-0540">Nuclease</keyword>
<dbReference type="InterPro" id="IPR037227">
    <property type="entry name" value="EndoU-like"/>
</dbReference>
<evidence type="ECO:0000256" key="2">
    <source>
        <dbReference type="ARBA" id="ARBA00010168"/>
    </source>
</evidence>
<dbReference type="Pfam" id="PF09412">
    <property type="entry name" value="XendoU"/>
    <property type="match status" value="1"/>
</dbReference>
<evidence type="ECO:0000256" key="4">
    <source>
        <dbReference type="ARBA" id="ARBA00022722"/>
    </source>
</evidence>
<dbReference type="GO" id="GO:0046872">
    <property type="term" value="F:metal ion binding"/>
    <property type="evidence" value="ECO:0007669"/>
    <property type="project" value="UniProtKB-KW"/>
</dbReference>
<evidence type="ECO:0000256" key="3">
    <source>
        <dbReference type="ARBA" id="ARBA00011245"/>
    </source>
</evidence>
<dbReference type="GO" id="GO:0004521">
    <property type="term" value="F:RNA endonuclease activity"/>
    <property type="evidence" value="ECO:0007669"/>
    <property type="project" value="InterPro"/>
</dbReference>
<name>A0A1M5CHD7_9BACT</name>
<dbReference type="PANTHER" id="PTHR12439:SF11">
    <property type="entry name" value="URIDYLATE-SPECIFIC ENDORIBONUCLEASE"/>
    <property type="match status" value="1"/>
</dbReference>
<dbReference type="RefSeq" id="WP_073043754.1">
    <property type="nucleotide sequence ID" value="NZ_FQUO01000009.1"/>
</dbReference>
<evidence type="ECO:0000313" key="13">
    <source>
        <dbReference type="Proteomes" id="UP000184368"/>
    </source>
</evidence>
<dbReference type="InterPro" id="IPR018998">
    <property type="entry name" value="EndoU_C"/>
</dbReference>
<comment type="cofactor">
    <cofactor evidence="1">
        <name>Mn(2+)</name>
        <dbReference type="ChEBI" id="CHEBI:29035"/>
    </cofactor>
</comment>
<sequence length="375" mass="42726">MNIYQALWSADENRFSVSGKNGDNGFTNPAADILLDEQVRASGKRETDLAANPLFAKVNLKKLQTPLNEAFIKLLNNYVVNYRAEEAYTTEETAEIFAYLEAVQETKVWQLAIDYIEGELKEPLRDGFTEKMFDLWFRLYTNWYKGKASPYCSGFEHVFVGEGKYEARSNGDKTLGEVAGYHNWIKFLLDEQTGRVNFLGYNYGLSNNMGFNNLTVVTLQMMWTHTDLNGDLKTFLFKPKGGFFVGSSPECELAMGTVAFFETKKGLFQNDRRKITIDDDTLNLVLFQNVTKEGQRGDQIRSFFPEYVSAATFAASLLEDVTSKPVVVEDLLRLNNALFPDLVYQHSPTATKRSIFSLKESWSFSTKNWKMMEAS</sequence>
<evidence type="ECO:0000256" key="10">
    <source>
        <dbReference type="ARBA" id="ARBA00023239"/>
    </source>
</evidence>
<keyword evidence="9" id="KW-0464">Manganese</keyword>
<evidence type="ECO:0000256" key="7">
    <source>
        <dbReference type="ARBA" id="ARBA00022801"/>
    </source>
</evidence>
<accession>A0A1M5CHD7</accession>
<keyword evidence="8" id="KW-0694">RNA-binding</keyword>
<gene>
    <name evidence="12" type="ORF">SAMN05444008_10963</name>
</gene>
<evidence type="ECO:0000259" key="11">
    <source>
        <dbReference type="PROSITE" id="PS51959"/>
    </source>
</evidence>
<evidence type="ECO:0000256" key="9">
    <source>
        <dbReference type="ARBA" id="ARBA00023211"/>
    </source>
</evidence>
<dbReference type="GO" id="GO:0016829">
    <property type="term" value="F:lyase activity"/>
    <property type="evidence" value="ECO:0007669"/>
    <property type="project" value="UniProtKB-KW"/>
</dbReference>
<proteinExistence type="inferred from homology"/>
<dbReference type="STRING" id="1302690.BUE76_07810"/>
<evidence type="ECO:0000256" key="1">
    <source>
        <dbReference type="ARBA" id="ARBA00001936"/>
    </source>
</evidence>